<dbReference type="PROSITE" id="PS51257">
    <property type="entry name" value="PROKAR_LIPOPROTEIN"/>
    <property type="match status" value="1"/>
</dbReference>
<dbReference type="OrthoDB" id="5173551at2"/>
<comment type="similarity">
    <text evidence="4">Belongs to the BamB family.</text>
</comment>
<organism evidence="6 7">
    <name type="scientific">Roseateles toxinivorans</name>
    <dbReference type="NCBI Taxonomy" id="270368"/>
    <lineage>
        <taxon>Bacteria</taxon>
        <taxon>Pseudomonadati</taxon>
        <taxon>Pseudomonadota</taxon>
        <taxon>Betaproteobacteria</taxon>
        <taxon>Burkholderiales</taxon>
        <taxon>Sphaerotilaceae</taxon>
        <taxon>Roseateles</taxon>
    </lineage>
</organism>
<dbReference type="InterPro" id="IPR002372">
    <property type="entry name" value="PQQ_rpt_dom"/>
</dbReference>
<dbReference type="AlphaFoldDB" id="A0A4R6QS99"/>
<evidence type="ECO:0000256" key="3">
    <source>
        <dbReference type="ARBA" id="ARBA00023237"/>
    </source>
</evidence>
<evidence type="ECO:0000256" key="1">
    <source>
        <dbReference type="ARBA" id="ARBA00022729"/>
    </source>
</evidence>
<protein>
    <recommendedName>
        <fullName evidence="4">Outer membrane protein assembly factor BamB</fullName>
    </recommendedName>
</protein>
<dbReference type="Proteomes" id="UP000295361">
    <property type="component" value="Unassembled WGS sequence"/>
</dbReference>
<feature type="domain" description="Pyrrolo-quinoline quinone repeat" evidence="5">
    <location>
        <begin position="75"/>
        <end position="302"/>
    </location>
</feature>
<dbReference type="PANTHER" id="PTHR34512:SF30">
    <property type="entry name" value="OUTER MEMBRANE PROTEIN ASSEMBLY FACTOR BAMB"/>
    <property type="match status" value="1"/>
</dbReference>
<keyword evidence="2 4" id="KW-0472">Membrane</keyword>
<dbReference type="HAMAP" id="MF_00923">
    <property type="entry name" value="OM_assembly_BamB"/>
    <property type="match status" value="1"/>
</dbReference>
<evidence type="ECO:0000256" key="4">
    <source>
        <dbReference type="HAMAP-Rule" id="MF_00923"/>
    </source>
</evidence>
<comment type="function">
    <text evidence="4">Part of the outer membrane protein assembly complex, which is involved in assembly and insertion of beta-barrel proteins into the outer membrane.</text>
</comment>
<dbReference type="Gene3D" id="2.130.10.10">
    <property type="entry name" value="YVTN repeat-like/Quinoprotein amine dehydrogenase"/>
    <property type="match status" value="1"/>
</dbReference>
<dbReference type="FunCoup" id="A0A4R6QS99">
    <property type="interactions" value="77"/>
</dbReference>
<comment type="caution">
    <text evidence="6">The sequence shown here is derived from an EMBL/GenBank/DDBJ whole genome shotgun (WGS) entry which is preliminary data.</text>
</comment>
<dbReference type="InterPro" id="IPR018391">
    <property type="entry name" value="PQQ_b-propeller_rpt"/>
</dbReference>
<dbReference type="GO" id="GO:0009279">
    <property type="term" value="C:cell outer membrane"/>
    <property type="evidence" value="ECO:0007669"/>
    <property type="project" value="UniProtKB-SubCell"/>
</dbReference>
<dbReference type="PANTHER" id="PTHR34512">
    <property type="entry name" value="CELL SURFACE PROTEIN"/>
    <property type="match status" value="1"/>
</dbReference>
<dbReference type="EMBL" id="SNXS01000001">
    <property type="protein sequence ID" value="TDP74197.1"/>
    <property type="molecule type" value="Genomic_DNA"/>
</dbReference>
<evidence type="ECO:0000256" key="2">
    <source>
        <dbReference type="ARBA" id="ARBA00023136"/>
    </source>
</evidence>
<dbReference type="InterPro" id="IPR011047">
    <property type="entry name" value="Quinoprotein_ADH-like_sf"/>
</dbReference>
<comment type="subcellular location">
    <subcellularLocation>
        <location evidence="4">Cell outer membrane</location>
        <topology evidence="4">Lipid-anchor</topology>
    </subcellularLocation>
</comment>
<dbReference type="NCBIfam" id="TIGR03300">
    <property type="entry name" value="assembly_YfgL"/>
    <property type="match status" value="1"/>
</dbReference>
<evidence type="ECO:0000313" key="6">
    <source>
        <dbReference type="EMBL" id="TDP74197.1"/>
    </source>
</evidence>
<comment type="subunit">
    <text evidence="4">Part of the Bam complex.</text>
</comment>
<name>A0A4R6QS99_9BURK</name>
<keyword evidence="4" id="KW-0564">Palmitate</keyword>
<keyword evidence="3 4" id="KW-0998">Cell outer membrane</keyword>
<dbReference type="SMART" id="SM00564">
    <property type="entry name" value="PQQ"/>
    <property type="match status" value="4"/>
</dbReference>
<keyword evidence="4" id="KW-0449">Lipoprotein</keyword>
<dbReference type="InterPro" id="IPR015943">
    <property type="entry name" value="WD40/YVTN_repeat-like_dom_sf"/>
</dbReference>
<sequence>MMRLLTLRLALGLGLAALLGGCSLFSSSSKNKPTPLETVAPQIAGRVVWNQRLDSVKFQLAPAVVGGNFVVAGSDGTVTALSAATGQTVWRVQVGEPISAGVGSDGRFSAVVTRNNDLVVMDGERVLWRKQVGAPVSTAPLVAGERVFVQRVDRVVQAFDALDGRKIFDLRRPGEALTLAQAGVLASYKDTLIAGLGPRLTGLDPVNGNVRWEASVANPRGTNEVERLSDLLGPVVRAGEVICVRAFQSAVGCVNAERGTALWTRNVGGTDAIGGDAQAIFGADGSDRITAWKTGSGDVIWTAEQLLYRDLSAPLLLGNTVLFGDFEGQVHFLARDTGKTQLRVATDGSPIVGRPVASGTTVLVVTRNGGLFALRPE</sequence>
<dbReference type="GO" id="GO:0043165">
    <property type="term" value="P:Gram-negative-bacterium-type cell outer membrane assembly"/>
    <property type="evidence" value="ECO:0007669"/>
    <property type="project" value="UniProtKB-UniRule"/>
</dbReference>
<dbReference type="Pfam" id="PF13360">
    <property type="entry name" value="PQQ_2"/>
    <property type="match status" value="1"/>
</dbReference>
<dbReference type="InParanoid" id="A0A4R6QS99"/>
<evidence type="ECO:0000259" key="5">
    <source>
        <dbReference type="Pfam" id="PF13360"/>
    </source>
</evidence>
<keyword evidence="1 4" id="KW-0732">Signal</keyword>
<evidence type="ECO:0000313" key="7">
    <source>
        <dbReference type="Proteomes" id="UP000295361"/>
    </source>
</evidence>
<dbReference type="RefSeq" id="WP_133698848.1">
    <property type="nucleotide sequence ID" value="NZ_SNXS01000001.1"/>
</dbReference>
<proteinExistence type="inferred from homology"/>
<dbReference type="GO" id="GO:0051205">
    <property type="term" value="P:protein insertion into membrane"/>
    <property type="evidence" value="ECO:0007669"/>
    <property type="project" value="UniProtKB-UniRule"/>
</dbReference>
<dbReference type="SUPFAM" id="SSF50998">
    <property type="entry name" value="Quinoprotein alcohol dehydrogenase-like"/>
    <property type="match status" value="1"/>
</dbReference>
<dbReference type="InterPro" id="IPR017687">
    <property type="entry name" value="BamB"/>
</dbReference>
<accession>A0A4R6QS99</accession>
<gene>
    <name evidence="4" type="primary">bamB</name>
    <name evidence="6" type="ORF">DES47_101251</name>
</gene>
<keyword evidence="7" id="KW-1185">Reference proteome</keyword>
<reference evidence="6 7" key="1">
    <citation type="submission" date="2019-03" db="EMBL/GenBank/DDBJ databases">
        <title>Genomic Encyclopedia of Type Strains, Phase IV (KMG-IV): sequencing the most valuable type-strain genomes for metagenomic binning, comparative biology and taxonomic classification.</title>
        <authorList>
            <person name="Goeker M."/>
        </authorList>
    </citation>
    <scope>NUCLEOTIDE SEQUENCE [LARGE SCALE GENOMIC DNA]</scope>
    <source>
        <strain evidence="6 7">DSM 16998</strain>
    </source>
</reference>